<accession>A0ACB9NS30</accession>
<evidence type="ECO:0000313" key="1">
    <source>
        <dbReference type="EMBL" id="KAI4339387.1"/>
    </source>
</evidence>
<organism evidence="1 2">
    <name type="scientific">Melastoma candidum</name>
    <dbReference type="NCBI Taxonomy" id="119954"/>
    <lineage>
        <taxon>Eukaryota</taxon>
        <taxon>Viridiplantae</taxon>
        <taxon>Streptophyta</taxon>
        <taxon>Embryophyta</taxon>
        <taxon>Tracheophyta</taxon>
        <taxon>Spermatophyta</taxon>
        <taxon>Magnoliopsida</taxon>
        <taxon>eudicotyledons</taxon>
        <taxon>Gunneridae</taxon>
        <taxon>Pentapetalae</taxon>
        <taxon>rosids</taxon>
        <taxon>malvids</taxon>
        <taxon>Myrtales</taxon>
        <taxon>Melastomataceae</taxon>
        <taxon>Melastomatoideae</taxon>
        <taxon>Melastomateae</taxon>
        <taxon>Melastoma</taxon>
    </lineage>
</organism>
<sequence>MKEVTEEPTPIRYPMHNHELAKFSVESWGKMILCKACDRKLSGEVYECRECLFFLHKECAEMPPEIDTIFILNTH</sequence>
<gene>
    <name evidence="1" type="ORF">MLD38_024338</name>
</gene>
<evidence type="ECO:0000313" key="2">
    <source>
        <dbReference type="Proteomes" id="UP001057402"/>
    </source>
</evidence>
<name>A0ACB9NS30_9MYRT</name>
<dbReference type="EMBL" id="CM042886">
    <property type="protein sequence ID" value="KAI4339387.1"/>
    <property type="molecule type" value="Genomic_DNA"/>
</dbReference>
<proteinExistence type="predicted"/>
<comment type="caution">
    <text evidence="1">The sequence shown here is derived from an EMBL/GenBank/DDBJ whole genome shotgun (WGS) entry which is preliminary data.</text>
</comment>
<dbReference type="Proteomes" id="UP001057402">
    <property type="component" value="Chromosome 7"/>
</dbReference>
<keyword evidence="2" id="KW-1185">Reference proteome</keyword>
<protein>
    <submittedName>
        <fullName evidence="1">Uncharacterized protein</fullName>
    </submittedName>
</protein>
<reference evidence="2" key="1">
    <citation type="journal article" date="2023" name="Front. Plant Sci.">
        <title>Chromosomal-level genome assembly of Melastoma candidum provides insights into trichome evolution.</title>
        <authorList>
            <person name="Zhong Y."/>
            <person name="Wu W."/>
            <person name="Sun C."/>
            <person name="Zou P."/>
            <person name="Liu Y."/>
            <person name="Dai S."/>
            <person name="Zhou R."/>
        </authorList>
    </citation>
    <scope>NUCLEOTIDE SEQUENCE [LARGE SCALE GENOMIC DNA]</scope>
</reference>